<sequence length="79" mass="8752">MVEAFPEAVVEQAFRRAGARCECTRSGHGHPVRCPKRLQWELRGHDGPGGWEARPYDPARPATASNCEILCQPCYKAAT</sequence>
<evidence type="ECO:0008006" key="3">
    <source>
        <dbReference type="Google" id="ProtNLM"/>
    </source>
</evidence>
<dbReference type="RefSeq" id="WP_324716441.1">
    <property type="nucleotide sequence ID" value="NZ_CP141615.1"/>
</dbReference>
<evidence type="ECO:0000313" key="1">
    <source>
        <dbReference type="EMBL" id="WRP17169.1"/>
    </source>
</evidence>
<evidence type="ECO:0000313" key="2">
    <source>
        <dbReference type="Proteomes" id="UP001332192"/>
    </source>
</evidence>
<gene>
    <name evidence="1" type="ORF">U7230_13950</name>
</gene>
<dbReference type="EMBL" id="CP141615">
    <property type="protein sequence ID" value="WRP17169.1"/>
    <property type="molecule type" value="Genomic_DNA"/>
</dbReference>
<accession>A0ABZ1BWJ3</accession>
<protein>
    <recommendedName>
        <fullName evidence="3">HNH endonuclease</fullName>
    </recommendedName>
</protein>
<dbReference type="Proteomes" id="UP001332192">
    <property type="component" value="Chromosome"/>
</dbReference>
<proteinExistence type="predicted"/>
<reference evidence="1 2" key="1">
    <citation type="journal article" date="2024" name="Front. Microbiol.">
        <title>Novel thermophilic genera Geochorda gen. nov. and Carboxydochorda gen. nov. from the deep terrestrial subsurface reveal the ecophysiological diversity in the class Limnochordia.</title>
        <authorList>
            <person name="Karnachuk O.V."/>
            <person name="Lukina A.P."/>
            <person name="Avakyan M.R."/>
            <person name="Kadnikov V.V."/>
            <person name="Begmatov S."/>
            <person name="Beletsky A.V."/>
            <person name="Vlasova K.G."/>
            <person name="Novikov A.A."/>
            <person name="Shcherbakova V.A."/>
            <person name="Mardanov A.V."/>
            <person name="Ravin N.V."/>
        </authorList>
    </citation>
    <scope>NUCLEOTIDE SEQUENCE [LARGE SCALE GENOMIC DNA]</scope>
    <source>
        <strain evidence="1 2">L945</strain>
    </source>
</reference>
<keyword evidence="2" id="KW-1185">Reference proteome</keyword>
<name>A0ABZ1BWJ3_9FIRM</name>
<organism evidence="1 2">
    <name type="scientific">Carboxydichorda subterranea</name>
    <dbReference type="NCBI Taxonomy" id="3109565"/>
    <lineage>
        <taxon>Bacteria</taxon>
        <taxon>Bacillati</taxon>
        <taxon>Bacillota</taxon>
        <taxon>Limnochordia</taxon>
        <taxon>Limnochordales</taxon>
        <taxon>Geochordaceae</taxon>
        <taxon>Carboxydichorda</taxon>
    </lineage>
</organism>